<dbReference type="STRING" id="1824.SAMN05444423_102418"/>
<dbReference type="Gene3D" id="3.20.20.80">
    <property type="entry name" value="Glycosidases"/>
    <property type="match status" value="1"/>
</dbReference>
<dbReference type="RefSeq" id="WP_019047024.1">
    <property type="nucleotide sequence ID" value="NZ_BAFO02000032.1"/>
</dbReference>
<accession>U5EMA7</accession>
<comment type="caution">
    <text evidence="1">The sequence shown here is derived from an EMBL/GenBank/DDBJ whole genome shotgun (WGS) entry which is preliminary data.</text>
</comment>
<dbReference type="InterPro" id="IPR017853">
    <property type="entry name" value="GH"/>
</dbReference>
<dbReference type="EMBL" id="BAFO02000032">
    <property type="protein sequence ID" value="GAD86204.1"/>
    <property type="molecule type" value="Genomic_DNA"/>
</dbReference>
<dbReference type="OrthoDB" id="151193at2"/>
<evidence type="ECO:0008006" key="3">
    <source>
        <dbReference type="Google" id="ProtNLM"/>
    </source>
</evidence>
<dbReference type="SUPFAM" id="SSF51445">
    <property type="entry name" value="(Trans)glycosidases"/>
    <property type="match status" value="1"/>
</dbReference>
<dbReference type="eggNOG" id="COG1831">
    <property type="taxonomic scope" value="Bacteria"/>
</dbReference>
<gene>
    <name evidence="1" type="ORF">NCAST_32_06910</name>
</gene>
<proteinExistence type="predicted"/>
<protein>
    <recommendedName>
        <fullName evidence="3">Abortive infection protein</fullName>
    </recommendedName>
</protein>
<reference evidence="1 2" key="1">
    <citation type="journal article" date="2014" name="BMC Genomics">
        <title>Genome based analysis of type-I polyketide synthase and nonribosomal peptide synthetase gene clusters in seven strains of five representative Nocardia species.</title>
        <authorList>
            <person name="Komaki H."/>
            <person name="Ichikawa N."/>
            <person name="Hosoyama A."/>
            <person name="Takahashi-Nakaguchi A."/>
            <person name="Matsuzawa T."/>
            <person name="Suzuki K."/>
            <person name="Fujita N."/>
            <person name="Gonoi T."/>
        </authorList>
    </citation>
    <scope>NUCLEOTIDE SEQUENCE [LARGE SCALE GENOMIC DNA]</scope>
    <source>
        <strain evidence="1 2">NBRC 15531</strain>
    </source>
</reference>
<dbReference type="AlphaFoldDB" id="U5EMA7"/>
<dbReference type="GeneID" id="91517448"/>
<keyword evidence="2" id="KW-1185">Reference proteome</keyword>
<evidence type="ECO:0000313" key="2">
    <source>
        <dbReference type="Proteomes" id="UP000017048"/>
    </source>
</evidence>
<dbReference type="Proteomes" id="UP000017048">
    <property type="component" value="Unassembled WGS sequence"/>
</dbReference>
<organism evidence="1 2">
    <name type="scientific">Nocardia asteroides NBRC 15531</name>
    <dbReference type="NCBI Taxonomy" id="1110697"/>
    <lineage>
        <taxon>Bacteria</taxon>
        <taxon>Bacillati</taxon>
        <taxon>Actinomycetota</taxon>
        <taxon>Actinomycetes</taxon>
        <taxon>Mycobacteriales</taxon>
        <taxon>Nocardiaceae</taxon>
        <taxon>Nocardia</taxon>
    </lineage>
</organism>
<sequence length="343" mass="37400">MRATGISYDTGFVRDGLSSRPTFDSDVVREELRIIRDDLHCTAVRIVGGDPDRLEIAATHAADLGLEVWFSPYPLDRTTEEMLALFLDCAERAERLRRRGAEVVFVAGAELALMNLGFLTGSDLAARVATLTAPGALPGIAVAVGERLDEFFRTAVPLIRARFGGPLTYAAVPLERIDWTLFDIVSVDLYRSAAVADRFADGVRDLVAQGKPLAVTEFGAATFRGAGDVGANGLDIVEYSPGPVRLTADRTRDEAGQAAYLTELLTLFDEAGVDTAFVFLFALYDMPYRPDGDPRDDLDLASYGIVRVLEDRTGDTYPAMRWEPKAAFTAVADYYRGSIVPSR</sequence>
<name>U5EMA7_NOCAS</name>
<evidence type="ECO:0000313" key="1">
    <source>
        <dbReference type="EMBL" id="GAD86204.1"/>
    </source>
</evidence>